<reference evidence="2" key="2">
    <citation type="journal article" date="2015" name="Data Brief">
        <title>Shoot transcriptome of the giant reed, Arundo donax.</title>
        <authorList>
            <person name="Barrero R.A."/>
            <person name="Guerrero F.D."/>
            <person name="Moolhuijzen P."/>
            <person name="Goolsby J.A."/>
            <person name="Tidwell J."/>
            <person name="Bellgard S.E."/>
            <person name="Bellgard M.I."/>
        </authorList>
    </citation>
    <scope>NUCLEOTIDE SEQUENCE</scope>
    <source>
        <tissue evidence="2">Shoot tissue taken approximately 20 cm above the soil surface</tissue>
    </source>
</reference>
<feature type="region of interest" description="Disordered" evidence="1">
    <location>
        <begin position="50"/>
        <end position="95"/>
    </location>
</feature>
<proteinExistence type="predicted"/>
<evidence type="ECO:0000256" key="1">
    <source>
        <dbReference type="SAM" id="MobiDB-lite"/>
    </source>
</evidence>
<evidence type="ECO:0000313" key="2">
    <source>
        <dbReference type="EMBL" id="JAD87430.1"/>
    </source>
</evidence>
<feature type="compositionally biased region" description="Basic residues" evidence="1">
    <location>
        <begin position="50"/>
        <end position="73"/>
    </location>
</feature>
<sequence>MLPDRSYRPTRSLFATSALSMPPLAKRPNTPRLAHAAVQLDRLRRRVRVRAGGRPHGPPRHRHRASRHGHVPRVGREPPCLTGAPRRTGLGSGGA</sequence>
<accession>A0A0A9DP40</accession>
<dbReference type="EMBL" id="GBRH01210465">
    <property type="protein sequence ID" value="JAD87430.1"/>
    <property type="molecule type" value="Transcribed_RNA"/>
</dbReference>
<protein>
    <submittedName>
        <fullName evidence="2">Uncharacterized protein</fullName>
    </submittedName>
</protein>
<dbReference type="AlphaFoldDB" id="A0A0A9DP40"/>
<organism evidence="2">
    <name type="scientific">Arundo donax</name>
    <name type="common">Giant reed</name>
    <name type="synonym">Donax arundinaceus</name>
    <dbReference type="NCBI Taxonomy" id="35708"/>
    <lineage>
        <taxon>Eukaryota</taxon>
        <taxon>Viridiplantae</taxon>
        <taxon>Streptophyta</taxon>
        <taxon>Embryophyta</taxon>
        <taxon>Tracheophyta</taxon>
        <taxon>Spermatophyta</taxon>
        <taxon>Magnoliopsida</taxon>
        <taxon>Liliopsida</taxon>
        <taxon>Poales</taxon>
        <taxon>Poaceae</taxon>
        <taxon>PACMAD clade</taxon>
        <taxon>Arundinoideae</taxon>
        <taxon>Arundineae</taxon>
        <taxon>Arundo</taxon>
    </lineage>
</organism>
<name>A0A0A9DP40_ARUDO</name>
<reference evidence="2" key="1">
    <citation type="submission" date="2014-09" db="EMBL/GenBank/DDBJ databases">
        <authorList>
            <person name="Magalhaes I.L.F."/>
            <person name="Oliveira U."/>
            <person name="Santos F.R."/>
            <person name="Vidigal T.H.D.A."/>
            <person name="Brescovit A.D."/>
            <person name="Santos A.J."/>
        </authorList>
    </citation>
    <scope>NUCLEOTIDE SEQUENCE</scope>
    <source>
        <tissue evidence="2">Shoot tissue taken approximately 20 cm above the soil surface</tissue>
    </source>
</reference>